<keyword evidence="1" id="KW-0677">Repeat</keyword>
<dbReference type="GO" id="GO:0009451">
    <property type="term" value="P:RNA modification"/>
    <property type="evidence" value="ECO:0007669"/>
    <property type="project" value="InterPro"/>
</dbReference>
<evidence type="ECO:0000256" key="1">
    <source>
        <dbReference type="ARBA" id="ARBA00022737"/>
    </source>
</evidence>
<feature type="repeat" description="PPR" evidence="3">
    <location>
        <begin position="346"/>
        <end position="380"/>
    </location>
</feature>
<dbReference type="Pfam" id="PF13041">
    <property type="entry name" value="PPR_2"/>
    <property type="match status" value="3"/>
</dbReference>
<reference evidence="5" key="2">
    <citation type="submission" date="2025-08" db="UniProtKB">
        <authorList>
            <consortium name="RefSeq"/>
        </authorList>
    </citation>
    <scope>IDENTIFICATION</scope>
    <source>
        <tissue evidence="5">Leaf</tissue>
    </source>
</reference>
<proteinExistence type="inferred from homology"/>
<dbReference type="InterPro" id="IPR046960">
    <property type="entry name" value="PPR_At4g14850-like_plant"/>
</dbReference>
<organism evidence="4 5">
    <name type="scientific">Punica granatum</name>
    <name type="common">Pomegranate</name>
    <dbReference type="NCBI Taxonomy" id="22663"/>
    <lineage>
        <taxon>Eukaryota</taxon>
        <taxon>Viridiplantae</taxon>
        <taxon>Streptophyta</taxon>
        <taxon>Embryophyta</taxon>
        <taxon>Tracheophyta</taxon>
        <taxon>Spermatophyta</taxon>
        <taxon>Magnoliopsida</taxon>
        <taxon>eudicotyledons</taxon>
        <taxon>Gunneridae</taxon>
        <taxon>Pentapetalae</taxon>
        <taxon>rosids</taxon>
        <taxon>malvids</taxon>
        <taxon>Myrtales</taxon>
        <taxon>Lythraceae</taxon>
        <taxon>Punica</taxon>
    </lineage>
</organism>
<feature type="repeat" description="PPR" evidence="3">
    <location>
        <begin position="181"/>
        <end position="215"/>
    </location>
</feature>
<accession>A0A6P8EGR0</accession>
<dbReference type="FunFam" id="1.25.40.10:FF:000212">
    <property type="entry name" value="Pentatricopeptide repeat-containing protein At2g03380, mitochondrial"/>
    <property type="match status" value="1"/>
</dbReference>
<dbReference type="PROSITE" id="PS51375">
    <property type="entry name" value="PPR"/>
    <property type="match status" value="4"/>
</dbReference>
<reference evidence="4" key="1">
    <citation type="journal article" date="2020" name="Plant Biotechnol. J.">
        <title>The pomegranate (Punica granatum L.) draft genome dissects genetic divergence between soft- and hard-seeded cultivars.</title>
        <authorList>
            <person name="Luo X."/>
            <person name="Li H."/>
            <person name="Wu Z."/>
            <person name="Yao W."/>
            <person name="Zhao P."/>
            <person name="Cao D."/>
            <person name="Yu H."/>
            <person name="Li K."/>
            <person name="Poudel K."/>
            <person name="Zhao D."/>
            <person name="Zhang F."/>
            <person name="Xia X."/>
            <person name="Chen L."/>
            <person name="Wang Q."/>
            <person name="Jing D."/>
            <person name="Cao S."/>
        </authorList>
    </citation>
    <scope>NUCLEOTIDE SEQUENCE [LARGE SCALE GENOMIC DNA]</scope>
    <source>
        <strain evidence="4">cv. Tunisia</strain>
    </source>
</reference>
<dbReference type="NCBIfam" id="TIGR00756">
    <property type="entry name" value="PPR"/>
    <property type="match status" value="4"/>
</dbReference>
<dbReference type="OrthoDB" id="185373at2759"/>
<evidence type="ECO:0000313" key="5">
    <source>
        <dbReference type="RefSeq" id="XP_031404638.1"/>
    </source>
</evidence>
<evidence type="ECO:0000256" key="3">
    <source>
        <dbReference type="PROSITE-ProRule" id="PRU00708"/>
    </source>
</evidence>
<feature type="repeat" description="PPR" evidence="3">
    <location>
        <begin position="245"/>
        <end position="279"/>
    </location>
</feature>
<keyword evidence="4" id="KW-1185">Reference proteome</keyword>
<comment type="similarity">
    <text evidence="2">Belongs to the PPR family. PCMP-E subfamily.</text>
</comment>
<dbReference type="InterPro" id="IPR011990">
    <property type="entry name" value="TPR-like_helical_dom_sf"/>
</dbReference>
<dbReference type="InterPro" id="IPR002885">
    <property type="entry name" value="PPR_rpt"/>
</dbReference>
<dbReference type="Gene3D" id="1.25.40.10">
    <property type="entry name" value="Tetratricopeptide repeat domain"/>
    <property type="match status" value="4"/>
</dbReference>
<protein>
    <submittedName>
        <fullName evidence="5">Pentatricopeptide repeat-containing protein At4g02750-like</fullName>
    </submittedName>
</protein>
<dbReference type="AlphaFoldDB" id="A0A6P8EGR0"/>
<evidence type="ECO:0000256" key="2">
    <source>
        <dbReference type="ARBA" id="ARBA00061659"/>
    </source>
</evidence>
<dbReference type="GeneID" id="116213734"/>
<dbReference type="Pfam" id="PF01535">
    <property type="entry name" value="PPR"/>
    <property type="match status" value="4"/>
</dbReference>
<dbReference type="RefSeq" id="XP_031404638.1">
    <property type="nucleotide sequence ID" value="XM_031548778.1"/>
</dbReference>
<dbReference type="PANTHER" id="PTHR47926:SF411">
    <property type="entry name" value="PENTATRICOPEPTIDE REPEAT-CONTAINING PROTEIN"/>
    <property type="match status" value="1"/>
</dbReference>
<evidence type="ECO:0000313" key="4">
    <source>
        <dbReference type="Proteomes" id="UP000515151"/>
    </source>
</evidence>
<sequence length="539" mass="60794">MAPPVPLSFSRQIGALSSIVLNSMIRKCLRDSNLKEALQLFDRNPASRDVVSWNLVMDGLIENHRLNQAQRLFDEMPHRDVASWNTILSGYHRARDQSRVYLLLRKMGRFGFFPNEYTISIVITAFLGSKFSSLVPQIHARVFHLGLGSSVFVASALMKGYANIRESTGLQRLFNELLMKDVSSWNTLISGCMEIGCIEDAERAFRTMPAKNSISWTSLLNGYIINGRIDKAQLVFETIQESERNVYLWTVMISGYVKDKKYEEALMFFISMVNSGAMPNHFTYSCTLSACALTSSLLLGQQVHVRVVKYGMPNSVVLLTSLVDMYAKCGDIVSASRVFQKMQNKNSVSWNSIIGGLARHGLGTRALEMFEQMIEEGTKPDQVSFVNVLYACGHVGLVREGEAYFKSMKVKYGIEAELKHYACMVDLYGKAGELDKAERLIKEMPIEPDVVVWGAFIGASAMHSTRKLSEFAVQGIERLKKDHPAVYSMFLKIHAEEGSWSEVTELKRMLGRKHVEKQKAGWTSYQKELSPAKKQYPMT</sequence>
<dbReference type="PANTHER" id="PTHR47926">
    <property type="entry name" value="PENTATRICOPEPTIDE REPEAT-CONTAINING PROTEIN"/>
    <property type="match status" value="1"/>
</dbReference>
<name>A0A6P8EGR0_PUNGR</name>
<dbReference type="Proteomes" id="UP000515151">
    <property type="component" value="Chromosome 7"/>
</dbReference>
<gene>
    <name evidence="5" type="primary">LOC116213734</name>
</gene>
<dbReference type="GO" id="GO:0003723">
    <property type="term" value="F:RNA binding"/>
    <property type="evidence" value="ECO:0007669"/>
    <property type="project" value="InterPro"/>
</dbReference>
<feature type="repeat" description="PPR" evidence="3">
    <location>
        <begin position="49"/>
        <end position="83"/>
    </location>
</feature>